<evidence type="ECO:0000313" key="2">
    <source>
        <dbReference type="EMBL" id="KAK7506426.1"/>
    </source>
</evidence>
<name>A0ABD0M3R7_9CAEN</name>
<proteinExistence type="predicted"/>
<protein>
    <submittedName>
        <fullName evidence="2">Uncharacterized protein</fullName>
    </submittedName>
</protein>
<reference evidence="2 3" key="1">
    <citation type="journal article" date="2023" name="Sci. Data">
        <title>Genome assembly of the Korean intertidal mud-creeper Batillaria attramentaria.</title>
        <authorList>
            <person name="Patra A.K."/>
            <person name="Ho P.T."/>
            <person name="Jun S."/>
            <person name="Lee S.J."/>
            <person name="Kim Y."/>
            <person name="Won Y.J."/>
        </authorList>
    </citation>
    <scope>NUCLEOTIDE SEQUENCE [LARGE SCALE GENOMIC DNA]</scope>
    <source>
        <strain evidence="2">Wonlab-2016</strain>
    </source>
</reference>
<feature type="region of interest" description="Disordered" evidence="1">
    <location>
        <begin position="120"/>
        <end position="139"/>
    </location>
</feature>
<accession>A0ABD0M3R7</accession>
<organism evidence="2 3">
    <name type="scientific">Batillaria attramentaria</name>
    <dbReference type="NCBI Taxonomy" id="370345"/>
    <lineage>
        <taxon>Eukaryota</taxon>
        <taxon>Metazoa</taxon>
        <taxon>Spiralia</taxon>
        <taxon>Lophotrochozoa</taxon>
        <taxon>Mollusca</taxon>
        <taxon>Gastropoda</taxon>
        <taxon>Caenogastropoda</taxon>
        <taxon>Sorbeoconcha</taxon>
        <taxon>Cerithioidea</taxon>
        <taxon>Batillariidae</taxon>
        <taxon>Batillaria</taxon>
    </lineage>
</organism>
<comment type="caution">
    <text evidence="2">The sequence shown here is derived from an EMBL/GenBank/DDBJ whole genome shotgun (WGS) entry which is preliminary data.</text>
</comment>
<evidence type="ECO:0000256" key="1">
    <source>
        <dbReference type="SAM" id="MobiDB-lite"/>
    </source>
</evidence>
<gene>
    <name evidence="2" type="ORF">BaRGS_00002538</name>
</gene>
<sequence length="139" mass="14865">MGGGNTDFQLLPPLVIRGRLGLTICPVLVGSEVSSSPVNPTGIIGANTPSAKSLQVTESESPETGLSTRFSRGRGRTGQGKCYRPTAPEVWNFKLGHWYRTEPYGPANLSYMYHSSQLNGTGSGELLKRRQNSPSGGRA</sequence>
<feature type="region of interest" description="Disordered" evidence="1">
    <location>
        <begin position="38"/>
        <end position="83"/>
    </location>
</feature>
<dbReference type="AlphaFoldDB" id="A0ABD0M3R7"/>
<dbReference type="EMBL" id="JACVVK020000007">
    <property type="protein sequence ID" value="KAK7506426.1"/>
    <property type="molecule type" value="Genomic_DNA"/>
</dbReference>
<keyword evidence="3" id="KW-1185">Reference proteome</keyword>
<evidence type="ECO:0000313" key="3">
    <source>
        <dbReference type="Proteomes" id="UP001519460"/>
    </source>
</evidence>
<dbReference type="Proteomes" id="UP001519460">
    <property type="component" value="Unassembled WGS sequence"/>
</dbReference>
<feature type="compositionally biased region" description="Polar residues" evidence="1">
    <location>
        <begin position="47"/>
        <end position="59"/>
    </location>
</feature>